<sequence>MMVVIRRMAVAVWLAGGIACPAARAIPPEVPFSSRAWETDDGLPHGGVNAVLRREDGFLWIATQGGLVRFDGMEFVQKRSPLLSDARSSRVIDIIEENPRTMLAACDTSGLVRLEEGGLSVHPLSASLGSGRRILSLFHESADVFWVLCSDRELWRWDHGSAVRFPPTEHVYTSAPSSFVRMTDGSVLLTRGDGLERFQKGLLAPVTGIPERSIIVSICHGGGAWVASPDRLLKLDGDAISVSDAAVPWLGTPPAVMLEDHEHALWIGTKFRGLFRREGDVIRPMDTSHARITSLSEDADGNIWAGTAGGGLNRFQHARFQLLGEKEGWMSDIVGSVCEDGKGRLWFGNTNLGLRQVGEGRFLAAPPVAGWPHKAMPIRTDAAGSVWVGINNRLGRLDPDSGTMESIAIPSLGSLHVIFTDRRNRVWVGGDFGGLLRVEDGSKQRLFGADDGFTGLQIRSMEEDARGTLWIGTEQGEIFEHRGDGFIRHAEAEGLRGSAVRSIVADADGTLWVGTGGGGLFVRRNERFTSIGEEQGLPDDVISQLLDDGAGALWFGASRALYRVKKSELLDCAAGRVAGVHPVRFGEGDDLPNFSAAANYQPSCWRTRAGTLCFVSRKGLVIADPSVAPHEARALQVHLDKLVADGRALPPGVAKVPSSARKIEFQFTAPTFTSPEKVRYRYRLTGLDAEWSEPTATRSATYSPLKPGRYRFEVAACDSNLVWSPLVTSLPIEIVPAWWETWWARVLAVVVSGALLVVAVRYWSHQRLKARLLQLESGRRLQNERARIARDLHDGLGAGLTQVGMMAEELAEEGGGVEEMKSYSAGIAGRVRDLARDLDAAVWSVSPKNDTLAALCGYICQYAIEYFRETPVRCLVHVAPDIPAVALSPEDRHHLFLIAKEILNNVLKHAGASQVILSMGPEEADFVIAFEDNGRGFPSTTAPDRHGLENIRERVAAVGGVMDLRSSGEGTAIRIRLSSFPLAEKPLSSH</sequence>
<dbReference type="PANTHER" id="PTHR24421">
    <property type="entry name" value="NITRATE/NITRITE SENSOR PROTEIN NARX-RELATED"/>
    <property type="match status" value="1"/>
</dbReference>
<dbReference type="KEGG" id="lamb:KBB96_04425"/>
<dbReference type="Gene3D" id="1.20.5.1930">
    <property type="match status" value="1"/>
</dbReference>
<protein>
    <recommendedName>
        <fullName evidence="5">Histidine kinase/HSP90-like ATPase domain-containing protein</fullName>
    </recommendedName>
</protein>
<dbReference type="Gene3D" id="2.60.40.10">
    <property type="entry name" value="Immunoglobulins"/>
    <property type="match status" value="1"/>
</dbReference>
<feature type="domain" description="Histidine kinase/HSP90-like ATPase" evidence="5">
    <location>
        <begin position="890"/>
        <end position="981"/>
    </location>
</feature>
<gene>
    <name evidence="6" type="ORF">KBB96_04425</name>
</gene>
<dbReference type="Pfam" id="PF07730">
    <property type="entry name" value="HisKA_3"/>
    <property type="match status" value="1"/>
</dbReference>
<dbReference type="InterPro" id="IPR015943">
    <property type="entry name" value="WD40/YVTN_repeat-like_dom_sf"/>
</dbReference>
<name>A0A975J172_9BACT</name>
<dbReference type="PROSITE" id="PS51257">
    <property type="entry name" value="PROKAR_LIPOPROTEIN"/>
    <property type="match status" value="1"/>
</dbReference>
<keyword evidence="7" id="KW-1185">Reference proteome</keyword>
<evidence type="ECO:0000259" key="5">
    <source>
        <dbReference type="SMART" id="SM00387"/>
    </source>
</evidence>
<keyword evidence="2" id="KW-0418">Kinase</keyword>
<evidence type="ECO:0000256" key="4">
    <source>
        <dbReference type="SAM" id="SignalP"/>
    </source>
</evidence>
<dbReference type="SUPFAM" id="SSF63829">
    <property type="entry name" value="Calcium-dependent phosphotriesterase"/>
    <property type="match status" value="1"/>
</dbReference>
<dbReference type="GO" id="GO:0046983">
    <property type="term" value="F:protein dimerization activity"/>
    <property type="evidence" value="ECO:0007669"/>
    <property type="project" value="InterPro"/>
</dbReference>
<dbReference type="Pfam" id="PF02518">
    <property type="entry name" value="HATPase_c"/>
    <property type="match status" value="1"/>
</dbReference>
<keyword evidence="4" id="KW-0732">Signal</keyword>
<dbReference type="InterPro" id="IPR050482">
    <property type="entry name" value="Sensor_HK_TwoCompSys"/>
</dbReference>
<evidence type="ECO:0000256" key="3">
    <source>
        <dbReference type="ARBA" id="ARBA00023012"/>
    </source>
</evidence>
<dbReference type="Gene3D" id="2.130.10.10">
    <property type="entry name" value="YVTN repeat-like/Quinoprotein amine dehydrogenase"/>
    <property type="match status" value="2"/>
</dbReference>
<keyword evidence="3" id="KW-0902">Two-component regulatory system</keyword>
<dbReference type="InterPro" id="IPR011110">
    <property type="entry name" value="Reg_prop"/>
</dbReference>
<accession>A0A975J172</accession>
<evidence type="ECO:0000313" key="6">
    <source>
        <dbReference type="EMBL" id="QUE52140.1"/>
    </source>
</evidence>
<organism evidence="6 7">
    <name type="scientific">Luteolibacter ambystomatis</name>
    <dbReference type="NCBI Taxonomy" id="2824561"/>
    <lineage>
        <taxon>Bacteria</taxon>
        <taxon>Pseudomonadati</taxon>
        <taxon>Verrucomicrobiota</taxon>
        <taxon>Verrucomicrobiia</taxon>
        <taxon>Verrucomicrobiales</taxon>
        <taxon>Verrucomicrobiaceae</taxon>
        <taxon>Luteolibacter</taxon>
    </lineage>
</organism>
<feature type="chain" id="PRO_5037317474" description="Histidine kinase/HSP90-like ATPase domain-containing protein" evidence="4">
    <location>
        <begin position="26"/>
        <end position="990"/>
    </location>
</feature>
<dbReference type="Pfam" id="PF07495">
    <property type="entry name" value="Y_Y_Y"/>
    <property type="match status" value="1"/>
</dbReference>
<dbReference type="SUPFAM" id="SSF55874">
    <property type="entry name" value="ATPase domain of HSP90 chaperone/DNA topoisomerase II/histidine kinase"/>
    <property type="match status" value="1"/>
</dbReference>
<dbReference type="InterPro" id="IPR011712">
    <property type="entry name" value="Sig_transdc_His_kin_sub3_dim/P"/>
</dbReference>
<feature type="signal peptide" evidence="4">
    <location>
        <begin position="1"/>
        <end position="25"/>
    </location>
</feature>
<dbReference type="InterPro" id="IPR013783">
    <property type="entry name" value="Ig-like_fold"/>
</dbReference>
<dbReference type="AlphaFoldDB" id="A0A975J172"/>
<dbReference type="GO" id="GO:0016020">
    <property type="term" value="C:membrane"/>
    <property type="evidence" value="ECO:0007669"/>
    <property type="project" value="InterPro"/>
</dbReference>
<proteinExistence type="predicted"/>
<dbReference type="PANTHER" id="PTHR24421:SF58">
    <property type="entry name" value="SIGNAL TRANSDUCTION HISTIDINE-PROTEIN KINASE_PHOSPHATASE UHPB"/>
    <property type="match status" value="1"/>
</dbReference>
<dbReference type="InterPro" id="IPR003594">
    <property type="entry name" value="HATPase_dom"/>
</dbReference>
<dbReference type="SMART" id="SM00387">
    <property type="entry name" value="HATPase_c"/>
    <property type="match status" value="1"/>
</dbReference>
<evidence type="ECO:0000313" key="7">
    <source>
        <dbReference type="Proteomes" id="UP000676169"/>
    </source>
</evidence>
<dbReference type="InterPro" id="IPR036890">
    <property type="entry name" value="HATPase_C_sf"/>
</dbReference>
<dbReference type="EMBL" id="CP073100">
    <property type="protein sequence ID" value="QUE52140.1"/>
    <property type="molecule type" value="Genomic_DNA"/>
</dbReference>
<dbReference type="CDD" id="cd16917">
    <property type="entry name" value="HATPase_UhpB-NarQ-NarX-like"/>
    <property type="match status" value="1"/>
</dbReference>
<dbReference type="Pfam" id="PF07494">
    <property type="entry name" value="Reg_prop"/>
    <property type="match status" value="3"/>
</dbReference>
<evidence type="ECO:0000256" key="2">
    <source>
        <dbReference type="ARBA" id="ARBA00022777"/>
    </source>
</evidence>
<keyword evidence="1" id="KW-0808">Transferase</keyword>
<reference evidence="6" key="1">
    <citation type="submission" date="2021-04" db="EMBL/GenBank/DDBJ databases">
        <title>Luteolibacter sp. 32A isolated from the skin of an Anderson's salamander (Ambystoma andersonii).</title>
        <authorList>
            <person name="Spergser J."/>
            <person name="Busse H.-J."/>
        </authorList>
    </citation>
    <scope>NUCLEOTIDE SEQUENCE</scope>
    <source>
        <strain evidence="6">32A</strain>
    </source>
</reference>
<dbReference type="Proteomes" id="UP000676169">
    <property type="component" value="Chromosome"/>
</dbReference>
<evidence type="ECO:0000256" key="1">
    <source>
        <dbReference type="ARBA" id="ARBA00022679"/>
    </source>
</evidence>
<dbReference type="GO" id="GO:0000155">
    <property type="term" value="F:phosphorelay sensor kinase activity"/>
    <property type="evidence" value="ECO:0007669"/>
    <property type="project" value="InterPro"/>
</dbReference>
<dbReference type="Gene3D" id="3.30.565.10">
    <property type="entry name" value="Histidine kinase-like ATPase, C-terminal domain"/>
    <property type="match status" value="1"/>
</dbReference>
<dbReference type="InterPro" id="IPR011123">
    <property type="entry name" value="Y_Y_Y"/>
</dbReference>